<dbReference type="CDD" id="cd04301">
    <property type="entry name" value="NAT_SF"/>
    <property type="match status" value="1"/>
</dbReference>
<dbReference type="eggNOG" id="COG2153">
    <property type="taxonomic scope" value="Bacteria"/>
</dbReference>
<evidence type="ECO:0000313" key="2">
    <source>
        <dbReference type="EMBL" id="ACN15679.1"/>
    </source>
</evidence>
<dbReference type="Pfam" id="PF13673">
    <property type="entry name" value="Acetyltransf_10"/>
    <property type="match status" value="1"/>
</dbReference>
<dbReference type="KEGG" id="dat:HRM2_25850"/>
<keyword evidence="3" id="KW-1185">Reference proteome</keyword>
<sequence length="164" mass="18864">MNITWQWRQFNEISGLELHEILAERQRVFVVEQACAYLDADELDMNAWHLSGRFSNGCLAAYARIVQPGTRYRIPALGRILTPKAFRSMGLGRRLVQTCIEKCICEYPGMDIFISAQTYLMDFYQGFGFTTMGLSYDDEGIEHVDMILRAQARTVNRCFVEKAT</sequence>
<dbReference type="OrthoDB" id="9796171at2"/>
<dbReference type="InterPro" id="IPR000182">
    <property type="entry name" value="GNAT_dom"/>
</dbReference>
<feature type="domain" description="N-acetyltransferase" evidence="1">
    <location>
        <begin position="8"/>
        <end position="151"/>
    </location>
</feature>
<protein>
    <submittedName>
        <fullName evidence="2">Acetyltransferase (GNAT family protein)</fullName>
    </submittedName>
</protein>
<gene>
    <name evidence="2" type="ordered locus">HRM2_25850</name>
</gene>
<reference evidence="2 3" key="1">
    <citation type="journal article" date="2009" name="Environ. Microbiol.">
        <title>Genome sequence of Desulfobacterium autotrophicum HRM2, a marine sulfate reducer oxidizing organic carbon completely to carbon dioxide.</title>
        <authorList>
            <person name="Strittmatter A.W."/>
            <person name="Liesegang H."/>
            <person name="Rabus R."/>
            <person name="Decker I."/>
            <person name="Amann J."/>
            <person name="Andres S."/>
            <person name="Henne A."/>
            <person name="Fricke W.F."/>
            <person name="Martinez-Arias R."/>
            <person name="Bartels D."/>
            <person name="Goesmann A."/>
            <person name="Krause L."/>
            <person name="Puehler A."/>
            <person name="Klenk H.P."/>
            <person name="Richter M."/>
            <person name="Schuler M."/>
            <person name="Gloeckner F.O."/>
            <person name="Meyerdierks A."/>
            <person name="Gottschalk G."/>
            <person name="Amann R."/>
        </authorList>
    </citation>
    <scope>NUCLEOTIDE SEQUENCE [LARGE SCALE GENOMIC DNA]</scope>
    <source>
        <strain evidence="3">ATCC 43914 / DSM 3382 / HRM2</strain>
    </source>
</reference>
<dbReference type="HOGENOM" id="CLU_056607_3_0_7"/>
<dbReference type="RefSeq" id="WP_015904443.1">
    <property type="nucleotide sequence ID" value="NC_012108.1"/>
</dbReference>
<dbReference type="PROSITE" id="PS51186">
    <property type="entry name" value="GNAT"/>
    <property type="match status" value="1"/>
</dbReference>
<dbReference type="InterPro" id="IPR016181">
    <property type="entry name" value="Acyl_CoA_acyltransferase"/>
</dbReference>
<proteinExistence type="predicted"/>
<dbReference type="EMBL" id="CP001087">
    <property type="protein sequence ID" value="ACN15679.1"/>
    <property type="molecule type" value="Genomic_DNA"/>
</dbReference>
<dbReference type="Proteomes" id="UP000000442">
    <property type="component" value="Chromosome"/>
</dbReference>
<dbReference type="AlphaFoldDB" id="C0QH30"/>
<evidence type="ECO:0000259" key="1">
    <source>
        <dbReference type="PROSITE" id="PS51186"/>
    </source>
</evidence>
<dbReference type="SUPFAM" id="SSF55729">
    <property type="entry name" value="Acyl-CoA N-acyltransferases (Nat)"/>
    <property type="match status" value="1"/>
</dbReference>
<accession>C0QH30</accession>
<dbReference type="Gene3D" id="3.40.630.30">
    <property type="match status" value="1"/>
</dbReference>
<dbReference type="GO" id="GO:0016747">
    <property type="term" value="F:acyltransferase activity, transferring groups other than amino-acyl groups"/>
    <property type="evidence" value="ECO:0007669"/>
    <property type="project" value="InterPro"/>
</dbReference>
<organism evidence="2 3">
    <name type="scientific">Desulforapulum autotrophicum (strain ATCC 43914 / DSM 3382 / VKM B-1955 / HRM2)</name>
    <name type="common">Desulfobacterium autotrophicum</name>
    <dbReference type="NCBI Taxonomy" id="177437"/>
    <lineage>
        <taxon>Bacteria</taxon>
        <taxon>Pseudomonadati</taxon>
        <taxon>Thermodesulfobacteriota</taxon>
        <taxon>Desulfobacteria</taxon>
        <taxon>Desulfobacterales</taxon>
        <taxon>Desulfobacteraceae</taxon>
        <taxon>Desulforapulum</taxon>
    </lineage>
</organism>
<evidence type="ECO:0000313" key="3">
    <source>
        <dbReference type="Proteomes" id="UP000000442"/>
    </source>
</evidence>
<dbReference type="STRING" id="177437.HRM2_25850"/>
<name>C0QH30_DESAH</name>